<dbReference type="PANTHER" id="PTHR21600">
    <property type="entry name" value="MITOCHONDRIAL RNA PSEUDOURIDINE SYNTHASE"/>
    <property type="match status" value="1"/>
</dbReference>
<name>A0AAX3BAG9_9SPIR</name>
<dbReference type="Pfam" id="PF00849">
    <property type="entry name" value="PseudoU_synth_2"/>
    <property type="match status" value="1"/>
</dbReference>
<dbReference type="Gene3D" id="3.30.2350.10">
    <property type="entry name" value="Pseudouridine synthase"/>
    <property type="match status" value="1"/>
</dbReference>
<dbReference type="PANTHER" id="PTHR21600:SF87">
    <property type="entry name" value="RNA PSEUDOURIDYLATE SYNTHASE DOMAIN-CONTAINING PROTEIN 1"/>
    <property type="match status" value="1"/>
</dbReference>
<evidence type="ECO:0000313" key="3">
    <source>
        <dbReference type="EMBL" id="URA09253.1"/>
    </source>
</evidence>
<evidence type="ECO:0000256" key="1">
    <source>
        <dbReference type="ARBA" id="ARBA00010876"/>
    </source>
</evidence>
<dbReference type="GO" id="GO:0140098">
    <property type="term" value="F:catalytic activity, acting on RNA"/>
    <property type="evidence" value="ECO:0007669"/>
    <property type="project" value="UniProtKB-ARBA"/>
</dbReference>
<keyword evidence="4" id="KW-1185">Reference proteome</keyword>
<dbReference type="InterPro" id="IPR050188">
    <property type="entry name" value="RluA_PseudoU_synthase"/>
</dbReference>
<dbReference type="InterPro" id="IPR006145">
    <property type="entry name" value="PsdUridine_synth_RsuA/RluA"/>
</dbReference>
<dbReference type="EMBL" id="CP073355">
    <property type="protein sequence ID" value="URA09253.1"/>
    <property type="molecule type" value="Genomic_DNA"/>
</dbReference>
<gene>
    <name evidence="3" type="ORF">KDW03_07025</name>
</gene>
<dbReference type="RefSeq" id="WP_271434379.1">
    <property type="nucleotide sequence ID" value="NZ_CP073355.1"/>
</dbReference>
<dbReference type="AlphaFoldDB" id="A0AAX3BAG9"/>
<dbReference type="Proteomes" id="UP001056539">
    <property type="component" value="Chromosome"/>
</dbReference>
<dbReference type="KEGG" id="taqu:KDW03_07025"/>
<dbReference type="GO" id="GO:0009982">
    <property type="term" value="F:pseudouridine synthase activity"/>
    <property type="evidence" value="ECO:0007669"/>
    <property type="project" value="InterPro"/>
</dbReference>
<dbReference type="InterPro" id="IPR020103">
    <property type="entry name" value="PsdUridine_synth_cat_dom_sf"/>
</dbReference>
<reference evidence="3" key="2">
    <citation type="submission" date="2022-06" db="EMBL/GenBank/DDBJ databases">
        <title>Thermospira aquatica gen. nov., sp. nov.</title>
        <authorList>
            <person name="Ben Ali Gam Z."/>
            <person name="Labat M."/>
        </authorList>
    </citation>
    <scope>NUCLEOTIDE SEQUENCE</scope>
    <source>
        <strain evidence="3">F1F22</strain>
    </source>
</reference>
<sequence>MEISDILIYQDNDIIVVEKPVNMPTQPDKTGDEALSTFLERNLVPGKEVYVGVVHRLDRPVGGVMVFARSRLAAEKLSTQMKTRECEKYYLAVVYGKVNPPTGTLVDYLWKDGHRNVSQVVAAHHPDAKKASLAYRVVGFHEEKALSLVEIELHTGRHHQIRVQWQSRGHPVYGDQKYGRGFTRGGQQLALWSYRLGFTHPKTGEYLIFQKKPPARYPWILFPSWYKD</sequence>
<evidence type="ECO:0000313" key="4">
    <source>
        <dbReference type="Proteomes" id="UP001056539"/>
    </source>
</evidence>
<feature type="domain" description="Pseudouridine synthase RsuA/RluA-like" evidence="2">
    <location>
        <begin position="13"/>
        <end position="166"/>
    </location>
</feature>
<dbReference type="SUPFAM" id="SSF55120">
    <property type="entry name" value="Pseudouridine synthase"/>
    <property type="match status" value="1"/>
</dbReference>
<dbReference type="CDD" id="cd02869">
    <property type="entry name" value="PseudoU_synth_RluA_like"/>
    <property type="match status" value="1"/>
</dbReference>
<comment type="similarity">
    <text evidence="1">Belongs to the pseudouridine synthase RluA family.</text>
</comment>
<evidence type="ECO:0000259" key="2">
    <source>
        <dbReference type="Pfam" id="PF00849"/>
    </source>
</evidence>
<accession>A0AAX3BAG9</accession>
<dbReference type="GO" id="GO:0003723">
    <property type="term" value="F:RNA binding"/>
    <property type="evidence" value="ECO:0007669"/>
    <property type="project" value="InterPro"/>
</dbReference>
<organism evidence="3 4">
    <name type="scientific">Thermospira aquatica</name>
    <dbReference type="NCBI Taxonomy" id="2828656"/>
    <lineage>
        <taxon>Bacteria</taxon>
        <taxon>Pseudomonadati</taxon>
        <taxon>Spirochaetota</taxon>
        <taxon>Spirochaetia</taxon>
        <taxon>Brevinematales</taxon>
        <taxon>Thermospiraceae</taxon>
        <taxon>Thermospira</taxon>
    </lineage>
</organism>
<reference evidence="3" key="1">
    <citation type="submission" date="2021-04" db="EMBL/GenBank/DDBJ databases">
        <authorList>
            <person name="Postec A."/>
        </authorList>
    </citation>
    <scope>NUCLEOTIDE SEQUENCE</scope>
    <source>
        <strain evidence="3">F1F22</strain>
    </source>
</reference>
<protein>
    <submittedName>
        <fullName evidence="3">RluA family pseudouridine synthase</fullName>
    </submittedName>
</protein>
<dbReference type="GO" id="GO:0000455">
    <property type="term" value="P:enzyme-directed rRNA pseudouridine synthesis"/>
    <property type="evidence" value="ECO:0007669"/>
    <property type="project" value="TreeGrafter"/>
</dbReference>
<proteinExistence type="inferred from homology"/>